<accession>A0A371HJG7</accession>
<dbReference type="OrthoDB" id="1751727at2759"/>
<feature type="compositionally biased region" description="Basic and acidic residues" evidence="1">
    <location>
        <begin position="192"/>
        <end position="210"/>
    </location>
</feature>
<comment type="caution">
    <text evidence="2">The sequence shown here is derived from an EMBL/GenBank/DDBJ whole genome shotgun (WGS) entry which is preliminary data.</text>
</comment>
<dbReference type="Proteomes" id="UP000257109">
    <property type="component" value="Unassembled WGS sequence"/>
</dbReference>
<evidence type="ECO:0000313" key="3">
    <source>
        <dbReference type="Proteomes" id="UP000257109"/>
    </source>
</evidence>
<proteinExistence type="predicted"/>
<evidence type="ECO:0008006" key="4">
    <source>
        <dbReference type="Google" id="ProtNLM"/>
    </source>
</evidence>
<dbReference type="PANTHER" id="PTHR33223:SF10">
    <property type="entry name" value="AMINOTRANSFERASE-LIKE PLANT MOBILE DOMAIN-CONTAINING PROTEIN"/>
    <property type="match status" value="1"/>
</dbReference>
<evidence type="ECO:0000313" key="2">
    <source>
        <dbReference type="EMBL" id="RDY02842.1"/>
    </source>
</evidence>
<feature type="region of interest" description="Disordered" evidence="1">
    <location>
        <begin position="186"/>
        <end position="217"/>
    </location>
</feature>
<dbReference type="AlphaFoldDB" id="A0A371HJG7"/>
<dbReference type="STRING" id="157652.A0A371HJG7"/>
<dbReference type="EMBL" id="QJKJ01002449">
    <property type="protein sequence ID" value="RDY02842.1"/>
    <property type="molecule type" value="Genomic_DNA"/>
</dbReference>
<feature type="non-terminal residue" evidence="2">
    <location>
        <position position="1"/>
    </location>
</feature>
<name>A0A371HJG7_MUCPR</name>
<keyword evidence="3" id="KW-1185">Reference proteome</keyword>
<reference evidence="2" key="1">
    <citation type="submission" date="2018-05" db="EMBL/GenBank/DDBJ databases">
        <title>Draft genome of Mucuna pruriens seed.</title>
        <authorList>
            <person name="Nnadi N.E."/>
            <person name="Vos R."/>
            <person name="Hasami M.H."/>
            <person name="Devisetty U.K."/>
            <person name="Aguiy J.C."/>
        </authorList>
    </citation>
    <scope>NUCLEOTIDE SEQUENCE [LARGE SCALE GENOMIC DNA]</scope>
    <source>
        <strain evidence="2">JCA_2017</strain>
    </source>
</reference>
<dbReference type="PANTHER" id="PTHR33223">
    <property type="entry name" value="CCHC-TYPE DOMAIN-CONTAINING PROTEIN"/>
    <property type="match status" value="1"/>
</dbReference>
<sequence length="369" mass="42257">MCLPPNSIDSFEMLMMKFRAQYATSRSHHLASIALVNLCQEEDESLRSFMEHFSAVAIKIRDLNLEVAFYSMIMVLKLRLFLKNLCKRTPTSMDKLRARASGYIQMEKMAEYQDGVKAEHQATKSCKREGGESNQPIKRKNMGEKMFEGPNTRSPQGVDRSKYCHRTLRDKIEELVQKFVKRAIKQGHLRRKPETSHRRETIPNRDEPRNLNRQAKGTSRLRGVINMIASIFAGGGSTSSAKKRYLRTVNNVQLETDKMRRKLPPITFTHQDFIGVDPEQNDPMVIMAEVANFVLKKLGEHPVHVHFQLVANPKIQDKTLSRVANWLAGYFVQHSNREANAECLGSYSLHITLGHEVPFLYPTNSHCSS</sequence>
<organism evidence="2 3">
    <name type="scientific">Mucuna pruriens</name>
    <name type="common">Velvet bean</name>
    <name type="synonym">Dolichos pruriens</name>
    <dbReference type="NCBI Taxonomy" id="157652"/>
    <lineage>
        <taxon>Eukaryota</taxon>
        <taxon>Viridiplantae</taxon>
        <taxon>Streptophyta</taxon>
        <taxon>Embryophyta</taxon>
        <taxon>Tracheophyta</taxon>
        <taxon>Spermatophyta</taxon>
        <taxon>Magnoliopsida</taxon>
        <taxon>eudicotyledons</taxon>
        <taxon>Gunneridae</taxon>
        <taxon>Pentapetalae</taxon>
        <taxon>rosids</taxon>
        <taxon>fabids</taxon>
        <taxon>Fabales</taxon>
        <taxon>Fabaceae</taxon>
        <taxon>Papilionoideae</taxon>
        <taxon>50 kb inversion clade</taxon>
        <taxon>NPAAA clade</taxon>
        <taxon>indigoferoid/millettioid clade</taxon>
        <taxon>Phaseoleae</taxon>
        <taxon>Mucuna</taxon>
    </lineage>
</organism>
<protein>
    <recommendedName>
        <fullName evidence="4">Retrotransposon gag domain-containing protein</fullName>
    </recommendedName>
</protein>
<evidence type="ECO:0000256" key="1">
    <source>
        <dbReference type="SAM" id="MobiDB-lite"/>
    </source>
</evidence>
<gene>
    <name evidence="2" type="ORF">CR513_13642</name>
</gene>